<gene>
    <name evidence="2" type="ORF">PUN28_005353</name>
</gene>
<accession>A0AAW2GJE7</accession>
<name>A0AAW2GJE7_9HYME</name>
<dbReference type="EMBL" id="JADYXP020000004">
    <property type="protein sequence ID" value="KAL0126959.1"/>
    <property type="molecule type" value="Genomic_DNA"/>
</dbReference>
<evidence type="ECO:0000256" key="1">
    <source>
        <dbReference type="SAM" id="MobiDB-lite"/>
    </source>
</evidence>
<comment type="caution">
    <text evidence="2">The sequence shown here is derived from an EMBL/GenBank/DDBJ whole genome shotgun (WGS) entry which is preliminary data.</text>
</comment>
<organism evidence="2 3">
    <name type="scientific">Cardiocondyla obscurior</name>
    <dbReference type="NCBI Taxonomy" id="286306"/>
    <lineage>
        <taxon>Eukaryota</taxon>
        <taxon>Metazoa</taxon>
        <taxon>Ecdysozoa</taxon>
        <taxon>Arthropoda</taxon>
        <taxon>Hexapoda</taxon>
        <taxon>Insecta</taxon>
        <taxon>Pterygota</taxon>
        <taxon>Neoptera</taxon>
        <taxon>Endopterygota</taxon>
        <taxon>Hymenoptera</taxon>
        <taxon>Apocrita</taxon>
        <taxon>Aculeata</taxon>
        <taxon>Formicoidea</taxon>
        <taxon>Formicidae</taxon>
        <taxon>Myrmicinae</taxon>
        <taxon>Cardiocondyla</taxon>
    </lineage>
</organism>
<dbReference type="AlphaFoldDB" id="A0AAW2GJE7"/>
<evidence type="ECO:0000313" key="3">
    <source>
        <dbReference type="Proteomes" id="UP001430953"/>
    </source>
</evidence>
<evidence type="ECO:0000313" key="2">
    <source>
        <dbReference type="EMBL" id="KAL0126959.1"/>
    </source>
</evidence>
<dbReference type="Proteomes" id="UP001430953">
    <property type="component" value="Unassembled WGS sequence"/>
</dbReference>
<protein>
    <submittedName>
        <fullName evidence="2">Uncharacterized protein</fullName>
    </submittedName>
</protein>
<feature type="region of interest" description="Disordered" evidence="1">
    <location>
        <begin position="8"/>
        <end position="67"/>
    </location>
</feature>
<proteinExistence type="predicted"/>
<keyword evidence="3" id="KW-1185">Reference proteome</keyword>
<reference evidence="2 3" key="1">
    <citation type="submission" date="2023-03" db="EMBL/GenBank/DDBJ databases">
        <title>High recombination rates correlate with genetic variation in Cardiocondyla obscurior ants.</title>
        <authorList>
            <person name="Errbii M."/>
        </authorList>
    </citation>
    <scope>NUCLEOTIDE SEQUENCE [LARGE SCALE GENOMIC DNA]</scope>
    <source>
        <strain evidence="2">Alpha-2009</strain>
        <tissue evidence="2">Whole body</tissue>
    </source>
</reference>
<feature type="compositionally biased region" description="Basic residues" evidence="1">
    <location>
        <begin position="11"/>
        <end position="26"/>
    </location>
</feature>
<sequence>MFDLAFELRRNFHRKSPPSQRDRHRRSAEEAEETRRGRRARAVGGNKGFGGREEGGGLIIPCNDDPGPRPTCRADGIDCFRELTSGAHALQVQTNFLASNPPDIPVRNGSSLK</sequence>